<keyword evidence="3" id="KW-0472">Membrane</keyword>
<dbReference type="InterPro" id="IPR012944">
    <property type="entry name" value="SusD_RagB_dom"/>
</dbReference>
<evidence type="ECO:0000256" key="2">
    <source>
        <dbReference type="ARBA" id="ARBA00022729"/>
    </source>
</evidence>
<evidence type="ECO:0000256" key="3">
    <source>
        <dbReference type="ARBA" id="ARBA00023136"/>
    </source>
</evidence>
<keyword evidence="4" id="KW-0998">Cell outer membrane</keyword>
<evidence type="ECO:0000313" key="6">
    <source>
        <dbReference type="EMBL" id="EJX07683.1"/>
    </source>
</evidence>
<dbReference type="PROSITE" id="PS51257">
    <property type="entry name" value="PROKAR_LIPOPROTEIN"/>
    <property type="match status" value="1"/>
</dbReference>
<reference evidence="6" key="1">
    <citation type="journal article" date="2012" name="PLoS ONE">
        <title>Gene sets for utilization of primary and secondary nutrition supplies in the distal gut of endangered iberian lynx.</title>
        <authorList>
            <person name="Alcaide M."/>
            <person name="Messina E."/>
            <person name="Richter M."/>
            <person name="Bargiela R."/>
            <person name="Peplies J."/>
            <person name="Huws S.A."/>
            <person name="Newbold C.J."/>
            <person name="Golyshin P.N."/>
            <person name="Simon M.A."/>
            <person name="Lopez G."/>
            <person name="Yakimov M.M."/>
            <person name="Ferrer M."/>
        </authorList>
    </citation>
    <scope>NUCLEOTIDE SEQUENCE</scope>
</reference>
<dbReference type="EMBL" id="AMCI01000818">
    <property type="protein sequence ID" value="EJX07683.1"/>
    <property type="molecule type" value="Genomic_DNA"/>
</dbReference>
<organism evidence="6">
    <name type="scientific">gut metagenome</name>
    <dbReference type="NCBI Taxonomy" id="749906"/>
    <lineage>
        <taxon>unclassified sequences</taxon>
        <taxon>metagenomes</taxon>
        <taxon>organismal metagenomes</taxon>
    </lineage>
</organism>
<comment type="subcellular location">
    <subcellularLocation>
        <location evidence="1">Cell outer membrane</location>
    </subcellularLocation>
</comment>
<keyword evidence="2" id="KW-0732">Signal</keyword>
<accession>J9GX93</accession>
<dbReference type="Pfam" id="PF07980">
    <property type="entry name" value="SusD_RagB"/>
    <property type="match status" value="1"/>
</dbReference>
<dbReference type="InterPro" id="IPR011990">
    <property type="entry name" value="TPR-like_helical_dom_sf"/>
</dbReference>
<sequence>MKKILKLSGIMFAVSMVCSCSDIKFGDDFLGTAPELNETTLDTMFNSRFYSEQVLTKAYTYLPYGLPTGSGEANKLGMNILESLTDLNSSYRDNAQDGPSKLYYNGVLSANHTSRGNEAYRYGGESDWKAIRYAWFYIENIDRVPDMSAAEKAERIAEAKMILAISYAEMLRNIGGFPFLDHAIQPNDEMKFPRLTFAESVNRICELIDEAIPYLEWTQEGNNDGRMNKAGSYALKLRVQLFAASPMFNSDNKWHPNADEYTCYGNYDKARWEAARNTAETLLNEIKTKGHYELIQPESADHRARRLAFRKAYYQRGGTEVLISIRKGADASIHNAFMALPFLYWGPTLNYVDMFPWADGTEFDSEHFDWEKPNRQPFFDANGEPTRDPRLYETCAVPGDIYHNGELAPLWPEAPRYQGNGTGFRMMKFVLQQNDDRLSHRPQWPYIRLAEVYLMYAEILNHLEGPSEKAAAYVNRVRNRVGLSNLPSINDKASFLEAILKERALEFGYEEVRWFDLIRYMRQQDFQKDLYGLQSEGDNPIHPSSYTFKKIKLGGVHERYWATRWDSKWFLAPIPDQEINKGYGMTQNPGW</sequence>
<evidence type="ECO:0000256" key="1">
    <source>
        <dbReference type="ARBA" id="ARBA00004442"/>
    </source>
</evidence>
<dbReference type="Gene3D" id="1.25.40.390">
    <property type="match status" value="1"/>
</dbReference>
<evidence type="ECO:0000259" key="5">
    <source>
        <dbReference type="Pfam" id="PF07980"/>
    </source>
</evidence>
<protein>
    <submittedName>
        <fullName evidence="6">RagB/SusD domain-containing protein</fullName>
    </submittedName>
</protein>
<gene>
    <name evidence="6" type="ORF">EVA_04213</name>
</gene>
<dbReference type="GO" id="GO:0009279">
    <property type="term" value="C:cell outer membrane"/>
    <property type="evidence" value="ECO:0007669"/>
    <property type="project" value="UniProtKB-SubCell"/>
</dbReference>
<name>J9GX93_9ZZZZ</name>
<dbReference type="AlphaFoldDB" id="J9GX93"/>
<proteinExistence type="predicted"/>
<comment type="caution">
    <text evidence="6">The sequence shown here is derived from an EMBL/GenBank/DDBJ whole genome shotgun (WGS) entry which is preliminary data.</text>
</comment>
<feature type="domain" description="RagB/SusD" evidence="5">
    <location>
        <begin position="346"/>
        <end position="591"/>
    </location>
</feature>
<dbReference type="SUPFAM" id="SSF48452">
    <property type="entry name" value="TPR-like"/>
    <property type="match status" value="1"/>
</dbReference>
<evidence type="ECO:0000256" key="4">
    <source>
        <dbReference type="ARBA" id="ARBA00023237"/>
    </source>
</evidence>